<keyword evidence="6 9" id="KW-0326">Glycosidase</keyword>
<dbReference type="InterPro" id="IPR011050">
    <property type="entry name" value="Pectin_lyase_fold/virulence"/>
</dbReference>
<dbReference type="Pfam" id="PF00295">
    <property type="entry name" value="Glyco_hydro_28"/>
    <property type="match status" value="1"/>
</dbReference>
<evidence type="ECO:0000256" key="1">
    <source>
        <dbReference type="ARBA" id="ARBA00008834"/>
    </source>
</evidence>
<sequence length="440" mass="48527">MQQSTIHYQAPAAQIAASERYKVRINGQPVFVYGSQGAGYAMLSAEGRVTVEIEDSQAAEQVVVRPLRHAIQPIPDGGVLRFEAEAPIKLSVEFNDNIREPLFIWINPLEAQARPDPADPSVRYFRGGEVHQAGEIVLSDGETVYIEEGAVVHGRIKAENASNIAIRGRGILDGSLWREAEEGGKRHLMMLLAGCKQVTIEGISVIDGPTWHVVPAGSTHVAITNINILTYAGTGDGIDIVGCEDVTVDNVFVRSKDDCIAIKAVDYFHPAGLHEVRNVRVTRSVFWNAEWGNALEIGYETRCASISEVEFSDCDIIRCEFEGYESGGTFTIHNGDRADVHNVLYKNIRVEDSREKLIDIKVQFSQYSKDAERGHVRDIRFEDIAIVGGLLPVSIIRGYDAGHRIEQVTISNLTYRGEPLRGANEAKMVVELSKGIQFVS</sequence>
<comment type="caution">
    <text evidence="10">The sequence shown here is derived from an EMBL/GenBank/DDBJ whole genome shotgun (WGS) entry which is preliminary data.</text>
</comment>
<dbReference type="PANTHER" id="PTHR31736:SF9">
    <property type="entry name" value="ENDO-XYLOGALACTURONAN HYDROLASE A-RELATED"/>
    <property type="match status" value="1"/>
</dbReference>
<evidence type="ECO:0000256" key="9">
    <source>
        <dbReference type="RuleBase" id="RU361169"/>
    </source>
</evidence>
<evidence type="ECO:0000256" key="6">
    <source>
        <dbReference type="ARBA" id="ARBA00023295"/>
    </source>
</evidence>
<proteinExistence type="inferred from homology"/>
<keyword evidence="11" id="KW-1185">Reference proteome</keyword>
<keyword evidence="5" id="KW-0119">Carbohydrate metabolism</keyword>
<evidence type="ECO:0000313" key="11">
    <source>
        <dbReference type="Proteomes" id="UP000673394"/>
    </source>
</evidence>
<dbReference type="InterPro" id="IPR012334">
    <property type="entry name" value="Pectin_lyas_fold"/>
</dbReference>
<comment type="function">
    <text evidence="8">Pectinolytic enzyme involved in the degradation of xylogalacturonan (xga), a galacturonan backbone heavily substituted with xylose, and which is one important component of the hairy regions of pectin. Activity requires a galacturonic acid backbone substituted with xylose.</text>
</comment>
<dbReference type="EMBL" id="JAGKSP010000007">
    <property type="protein sequence ID" value="MBP3964654.1"/>
    <property type="molecule type" value="Genomic_DNA"/>
</dbReference>
<evidence type="ECO:0000256" key="3">
    <source>
        <dbReference type="ARBA" id="ARBA00022801"/>
    </source>
</evidence>
<reference evidence="10 11" key="1">
    <citation type="submission" date="2021-04" db="EMBL/GenBank/DDBJ databases">
        <title>Paenibacillus sp. DLE-14 whole genome sequence.</title>
        <authorList>
            <person name="Ham Y.J."/>
        </authorList>
    </citation>
    <scope>NUCLEOTIDE SEQUENCE [LARGE SCALE GENOMIC DNA]</scope>
    <source>
        <strain evidence="10 11">DLE-14</strain>
    </source>
</reference>
<accession>A0ABS5CFL7</accession>
<keyword evidence="3 9" id="KW-0378">Hydrolase</keyword>
<comment type="similarity">
    <text evidence="1 9">Belongs to the glycosyl hydrolase 28 family.</text>
</comment>
<dbReference type="RefSeq" id="WP_210660396.1">
    <property type="nucleotide sequence ID" value="NZ_JAGKSP010000007.1"/>
</dbReference>
<name>A0ABS5CFL7_9BACL</name>
<evidence type="ECO:0000256" key="7">
    <source>
        <dbReference type="ARBA" id="ARBA00023326"/>
    </source>
</evidence>
<dbReference type="PANTHER" id="PTHR31736">
    <property type="match status" value="1"/>
</dbReference>
<dbReference type="SUPFAM" id="SSF51126">
    <property type="entry name" value="Pectin lyase-like"/>
    <property type="match status" value="1"/>
</dbReference>
<protein>
    <recommendedName>
        <fullName evidence="12">Glycoside hydrolase</fullName>
    </recommendedName>
</protein>
<evidence type="ECO:0000256" key="8">
    <source>
        <dbReference type="ARBA" id="ARBA00037278"/>
    </source>
</evidence>
<evidence type="ECO:0008006" key="12">
    <source>
        <dbReference type="Google" id="ProtNLM"/>
    </source>
</evidence>
<dbReference type="Gene3D" id="2.160.20.10">
    <property type="entry name" value="Single-stranded right-handed beta-helix, Pectin lyase-like"/>
    <property type="match status" value="1"/>
</dbReference>
<gene>
    <name evidence="10" type="ORF">I8J30_18195</name>
</gene>
<evidence type="ECO:0000313" key="10">
    <source>
        <dbReference type="EMBL" id="MBP3964654.1"/>
    </source>
</evidence>
<organism evidence="10 11">
    <name type="scientific">Paenibacillus lignilyticus</name>
    <dbReference type="NCBI Taxonomy" id="1172615"/>
    <lineage>
        <taxon>Bacteria</taxon>
        <taxon>Bacillati</taxon>
        <taxon>Bacillota</taxon>
        <taxon>Bacilli</taxon>
        <taxon>Bacillales</taxon>
        <taxon>Paenibacillaceae</taxon>
        <taxon>Paenibacillus</taxon>
    </lineage>
</organism>
<dbReference type="Proteomes" id="UP000673394">
    <property type="component" value="Unassembled WGS sequence"/>
</dbReference>
<keyword evidence="7" id="KW-0624">Polysaccharide degradation</keyword>
<evidence type="ECO:0000256" key="4">
    <source>
        <dbReference type="ARBA" id="ARBA00023180"/>
    </source>
</evidence>
<evidence type="ECO:0000256" key="2">
    <source>
        <dbReference type="ARBA" id="ARBA00022737"/>
    </source>
</evidence>
<keyword evidence="2" id="KW-0677">Repeat</keyword>
<dbReference type="InterPro" id="IPR000743">
    <property type="entry name" value="Glyco_hydro_28"/>
</dbReference>
<evidence type="ECO:0000256" key="5">
    <source>
        <dbReference type="ARBA" id="ARBA00023277"/>
    </source>
</evidence>
<keyword evidence="4" id="KW-0325">Glycoprotein</keyword>